<protein>
    <submittedName>
        <fullName evidence="2">Uncharacterized protein</fullName>
    </submittedName>
</protein>
<reference evidence="2" key="1">
    <citation type="submission" date="2019-01" db="EMBL/GenBank/DDBJ databases">
        <title>Draft genome sequences of three monokaryotic isolates of the white-rot basidiomycete fungus Dichomitus squalens.</title>
        <authorList>
            <consortium name="DOE Joint Genome Institute"/>
            <person name="Lopez S.C."/>
            <person name="Andreopoulos B."/>
            <person name="Pangilinan J."/>
            <person name="Lipzen A."/>
            <person name="Riley R."/>
            <person name="Ahrendt S."/>
            <person name="Ng V."/>
            <person name="Barry K."/>
            <person name="Daum C."/>
            <person name="Grigoriev I.V."/>
            <person name="Hilden K.S."/>
            <person name="Makela M.R."/>
            <person name="de Vries R.P."/>
        </authorList>
    </citation>
    <scope>NUCLEOTIDE SEQUENCE [LARGE SCALE GENOMIC DNA]</scope>
    <source>
        <strain evidence="2">OM18370.1</strain>
    </source>
</reference>
<gene>
    <name evidence="2" type="ORF">BD311DRAFT_69755</name>
</gene>
<evidence type="ECO:0000256" key="1">
    <source>
        <dbReference type="SAM" id="MobiDB-lite"/>
    </source>
</evidence>
<dbReference type="AlphaFoldDB" id="A0A4Q9MCN3"/>
<proteinExistence type="predicted"/>
<dbReference type="Proteomes" id="UP000292957">
    <property type="component" value="Unassembled WGS sequence"/>
</dbReference>
<sequence length="142" mass="15606">MHSSKCKALSSSWARSSRPPSCRTSLLPRSWARRSHSGPSQRAHSSKLRKRFFGRRVTLPLDSWATSSLGMWGGSGVSWRHLVGTNAGLIRRAVVSFGGIEKSGLGRKGGRGIEEYITSSLSRLVACEGQSAIKDRRRNSHE</sequence>
<feature type="compositionally biased region" description="Low complexity" evidence="1">
    <location>
        <begin position="10"/>
        <end position="21"/>
    </location>
</feature>
<feature type="region of interest" description="Disordered" evidence="1">
    <location>
        <begin position="1"/>
        <end position="21"/>
    </location>
</feature>
<dbReference type="EMBL" id="ML143501">
    <property type="protein sequence ID" value="TBU23566.1"/>
    <property type="molecule type" value="Genomic_DNA"/>
</dbReference>
<accession>A0A4Q9MCN3</accession>
<name>A0A4Q9MCN3_9APHY</name>
<organism evidence="2">
    <name type="scientific">Dichomitus squalens</name>
    <dbReference type="NCBI Taxonomy" id="114155"/>
    <lineage>
        <taxon>Eukaryota</taxon>
        <taxon>Fungi</taxon>
        <taxon>Dikarya</taxon>
        <taxon>Basidiomycota</taxon>
        <taxon>Agaricomycotina</taxon>
        <taxon>Agaricomycetes</taxon>
        <taxon>Polyporales</taxon>
        <taxon>Polyporaceae</taxon>
        <taxon>Dichomitus</taxon>
    </lineage>
</organism>
<evidence type="ECO:0000313" key="2">
    <source>
        <dbReference type="EMBL" id="TBU23566.1"/>
    </source>
</evidence>